<sequence>MQKMSRISHQKDKYGLDYELSRDNCNEGTAARTRPFSFEEIMLRRQNKKPTSDAKEGTGELGKLSVSGKDNVESTHSEAAGGYKWSKDAIAMNASEDTAKRISKNQEGNTPIKKSKLVKDKDDGSHDIENKLSARSNNNMGSRSKGDKNEKQSQLKSRSYDRMRDYFEDESEKRHSKNTTVKDKYSDRDRGKSERETKRKQRTGDDEKKRSDINGSDVKKYDSGKWHDSSEPSERKGRKESSQSRYDEGRQKRRRSRSREHDRDRDRRSHSLSPRSHKRSSYHGQEHGDSSFNSSKDRPRKQHSDADRHRTSNNGYPSSHHRRHGGSTSGLGGYSPRKRRTEAAAKTPSPTVRSPERKTVGWDLPPKDTDNASAGSLLVNFQSSNQTVTTNIELPNVVQATLNVARALSGVSPNTLSMTKTESIDSIQLTQATRPMRRLYVENVPASASDKAVIECVNGFLLSSGVNHIQGTHPCISCIINKEKGHAILEFLTAEDATAALSFDGRSFSGSILKIRRPKDFVEAATGVPQKPVATSADAISDIVNDSPHKIFIGGISRDLSSDMLMEIAGAFGHLKAFCIHVNEDLKEQIAFLEYVDKSITLKACAGLNGMKLGGQILTVVQAVPDASSEQENTENPPSYEIPDHAKPLLDKPTQVLKLKNVFNQEELASLSGPELEETLEDIRLECARFGTVKSVNIVKDRSNYAFALGTSEVTSQNDSRDLLYPEDDDHIKEIPRMGDSLHLSSEDNSKPEHPNDAKEFSGGGGTAEENSTSVDMPVQDLAKDGSSEPGHPDKRAGLVELICHLNADGALQEPAVQLDATEGQLVHNKEDIDVLWAKESGMGTNLMVEEFRAEETNDKKDVSIELDATATQIESGVTDKGDKKQEASDLSYIFEPGCILVEYARTEASCMAAHCLHRRPFGNRNVEVGYVAHDLYLAMFPK</sequence>
<evidence type="ECO:0000259" key="6">
    <source>
        <dbReference type="PROSITE" id="PS50102"/>
    </source>
</evidence>
<feature type="region of interest" description="Disordered" evidence="5">
    <location>
        <begin position="626"/>
        <end position="647"/>
    </location>
</feature>
<keyword evidence="2 4" id="KW-0694">RNA-binding</keyword>
<dbReference type="RefSeq" id="XP_010278013.1">
    <property type="nucleotide sequence ID" value="XM_010279711.2"/>
</dbReference>
<feature type="compositionally biased region" description="Basic and acidic residues" evidence="5">
    <location>
        <begin position="354"/>
        <end position="366"/>
    </location>
</feature>
<dbReference type="OMA" id="EYVEMAH"/>
<dbReference type="GO" id="GO:0000243">
    <property type="term" value="C:commitment complex"/>
    <property type="evidence" value="ECO:0000318"/>
    <property type="project" value="GO_Central"/>
</dbReference>
<proteinExistence type="predicted"/>
<dbReference type="GO" id="GO:0071004">
    <property type="term" value="C:U2-type prespliceosome"/>
    <property type="evidence" value="ECO:0000318"/>
    <property type="project" value="GO_Central"/>
</dbReference>
<dbReference type="SMART" id="SM00360">
    <property type="entry name" value="RRM"/>
    <property type="match status" value="2"/>
</dbReference>
<evidence type="ECO:0000256" key="3">
    <source>
        <dbReference type="ARBA" id="ARBA00023187"/>
    </source>
</evidence>
<feature type="compositionally biased region" description="Basic and acidic residues" evidence="5">
    <location>
        <begin position="782"/>
        <end position="795"/>
    </location>
</feature>
<dbReference type="InterPro" id="IPR035979">
    <property type="entry name" value="RBD_domain_sf"/>
</dbReference>
<dbReference type="FunFam" id="3.30.70.330:FF:000879">
    <property type="entry name" value="Splicing factor U2af large subunit A"/>
    <property type="match status" value="1"/>
</dbReference>
<organism evidence="7 10">
    <name type="scientific">Nelumbo nucifera</name>
    <name type="common">Sacred lotus</name>
    <dbReference type="NCBI Taxonomy" id="4432"/>
    <lineage>
        <taxon>Eukaryota</taxon>
        <taxon>Viridiplantae</taxon>
        <taxon>Streptophyta</taxon>
        <taxon>Embryophyta</taxon>
        <taxon>Tracheophyta</taxon>
        <taxon>Spermatophyta</taxon>
        <taxon>Magnoliopsida</taxon>
        <taxon>Proteales</taxon>
        <taxon>Nelumbonaceae</taxon>
        <taxon>Nelumbo</taxon>
    </lineage>
</organism>
<dbReference type="Pfam" id="PF00076">
    <property type="entry name" value="RRM_1"/>
    <property type="match status" value="1"/>
</dbReference>
<dbReference type="RefSeq" id="XP_019055802.1">
    <property type="nucleotide sequence ID" value="XM_019200257.1"/>
</dbReference>
<dbReference type="InterPro" id="IPR000504">
    <property type="entry name" value="RRM_dom"/>
</dbReference>
<keyword evidence="7" id="KW-1185">Reference proteome</keyword>
<evidence type="ECO:0000256" key="1">
    <source>
        <dbReference type="ARBA" id="ARBA00022664"/>
    </source>
</evidence>
<dbReference type="STRING" id="4432.A0A1U8QB70"/>
<evidence type="ECO:0000256" key="4">
    <source>
        <dbReference type="PROSITE-ProRule" id="PRU00176"/>
    </source>
</evidence>
<dbReference type="GO" id="GO:0008187">
    <property type="term" value="F:poly-pyrimidine tract binding"/>
    <property type="evidence" value="ECO:0000318"/>
    <property type="project" value="GO_Central"/>
</dbReference>
<feature type="region of interest" description="Disordered" evidence="5">
    <location>
        <begin position="23"/>
        <end position="366"/>
    </location>
</feature>
<evidence type="ECO:0000256" key="5">
    <source>
        <dbReference type="SAM" id="MobiDB-lite"/>
    </source>
</evidence>
<evidence type="ECO:0000313" key="10">
    <source>
        <dbReference type="RefSeq" id="XP_019055802.1"/>
    </source>
</evidence>
<feature type="compositionally biased region" description="Basic and acidic residues" evidence="5">
    <location>
        <begin position="745"/>
        <end position="760"/>
    </location>
</feature>
<dbReference type="Proteomes" id="UP000189703">
    <property type="component" value="Unplaced"/>
</dbReference>
<evidence type="ECO:0000313" key="7">
    <source>
        <dbReference type="Proteomes" id="UP000189703"/>
    </source>
</evidence>
<dbReference type="Gene3D" id="3.30.70.330">
    <property type="match status" value="4"/>
</dbReference>
<dbReference type="PANTHER" id="PTHR23139">
    <property type="entry name" value="RNA-BINDING PROTEIN"/>
    <property type="match status" value="1"/>
</dbReference>
<name>A0A1U8QB70_NELNU</name>
<dbReference type="GO" id="GO:0016607">
    <property type="term" value="C:nuclear speck"/>
    <property type="evidence" value="ECO:0000318"/>
    <property type="project" value="GO_Central"/>
</dbReference>
<dbReference type="PROSITE" id="PS50102">
    <property type="entry name" value="RRM"/>
    <property type="match status" value="2"/>
</dbReference>
<keyword evidence="3" id="KW-0508">mRNA splicing</keyword>
<dbReference type="OrthoDB" id="10266058at2759"/>
<protein>
    <submittedName>
        <fullName evidence="8 9">Splicing factor U2af large subunit A isoform X1</fullName>
    </submittedName>
</protein>
<dbReference type="AlphaFoldDB" id="A0A1U8QB70"/>
<evidence type="ECO:0000313" key="11">
    <source>
        <dbReference type="RefSeq" id="XP_019055803.1"/>
    </source>
</evidence>
<reference evidence="8 9" key="1">
    <citation type="submission" date="2025-04" db="UniProtKB">
        <authorList>
            <consortium name="RefSeq"/>
        </authorList>
    </citation>
    <scope>IDENTIFICATION</scope>
</reference>
<feature type="compositionally biased region" description="Polar residues" evidence="5">
    <location>
        <begin position="628"/>
        <end position="637"/>
    </location>
</feature>
<dbReference type="KEGG" id="nnu:104612326"/>
<dbReference type="SUPFAM" id="SSF54928">
    <property type="entry name" value="RNA-binding domain, RBD"/>
    <property type="match status" value="2"/>
</dbReference>
<gene>
    <name evidence="8 9 10 11" type="primary">LOC104612326</name>
</gene>
<feature type="domain" description="RRM" evidence="6">
    <location>
        <begin position="549"/>
        <end position="625"/>
    </location>
</feature>
<feature type="compositionally biased region" description="Basic and acidic residues" evidence="5">
    <location>
        <begin position="117"/>
        <end position="132"/>
    </location>
</feature>
<dbReference type="InterPro" id="IPR012677">
    <property type="entry name" value="Nucleotide-bd_a/b_plait_sf"/>
</dbReference>
<evidence type="ECO:0000256" key="2">
    <source>
        <dbReference type="ARBA" id="ARBA00022884"/>
    </source>
</evidence>
<dbReference type="GO" id="GO:0000245">
    <property type="term" value="P:spliceosomal complex assembly"/>
    <property type="evidence" value="ECO:0000318"/>
    <property type="project" value="GO_Central"/>
</dbReference>
<keyword evidence="1" id="KW-0507">mRNA processing</keyword>
<accession>A0A1U8QB70</accession>
<dbReference type="GO" id="GO:0030628">
    <property type="term" value="F:pre-mRNA 3'-splice site binding"/>
    <property type="evidence" value="ECO:0000318"/>
    <property type="project" value="GO_Central"/>
</dbReference>
<dbReference type="GeneID" id="104612326"/>
<feature type="compositionally biased region" description="Basic and acidic residues" evidence="5">
    <location>
        <begin position="259"/>
        <end position="269"/>
    </location>
</feature>
<feature type="compositionally biased region" description="Basic and acidic residues" evidence="5">
    <location>
        <begin position="144"/>
        <end position="166"/>
    </location>
</feature>
<dbReference type="eggNOG" id="KOG0120">
    <property type="taxonomic scope" value="Eukaryota"/>
</dbReference>
<feature type="compositionally biased region" description="Basic and acidic residues" evidence="5">
    <location>
        <begin position="180"/>
        <end position="250"/>
    </location>
</feature>
<feature type="domain" description="RRM" evidence="6">
    <location>
        <begin position="437"/>
        <end position="520"/>
    </location>
</feature>
<evidence type="ECO:0000313" key="8">
    <source>
        <dbReference type="RefSeq" id="XP_010278013.1"/>
    </source>
</evidence>
<feature type="compositionally biased region" description="Polar residues" evidence="5">
    <location>
        <begin position="133"/>
        <end position="142"/>
    </location>
</feature>
<feature type="region of interest" description="Disordered" evidence="5">
    <location>
        <begin position="741"/>
        <end position="795"/>
    </location>
</feature>
<dbReference type="RefSeq" id="XP_019055801.1">
    <property type="nucleotide sequence ID" value="XM_019200256.1"/>
</dbReference>
<dbReference type="RefSeq" id="XP_019055803.1">
    <property type="nucleotide sequence ID" value="XM_019200258.1"/>
</dbReference>
<evidence type="ECO:0000313" key="9">
    <source>
        <dbReference type="RefSeq" id="XP_019055801.1"/>
    </source>
</evidence>
<dbReference type="GO" id="GO:0089701">
    <property type="term" value="C:U2AF complex"/>
    <property type="evidence" value="ECO:0000318"/>
    <property type="project" value="GO_Central"/>
</dbReference>